<dbReference type="CDD" id="cd06223">
    <property type="entry name" value="PRTases_typeI"/>
    <property type="match status" value="1"/>
</dbReference>
<comment type="similarity">
    <text evidence="5">Belongs to the purine/pyrimidine phosphoribosyltransferase family. Xpt subfamily.</text>
</comment>
<dbReference type="GeneID" id="98310323"/>
<dbReference type="AlphaFoldDB" id="A0A0R1MSV1"/>
<dbReference type="NCBIfam" id="NF006671">
    <property type="entry name" value="PRK09219.1"/>
    <property type="match status" value="1"/>
</dbReference>
<dbReference type="STRING" id="1423759.FC92_GL000680"/>
<feature type="binding site" evidence="5">
    <location>
        <position position="27"/>
    </location>
    <ligand>
        <name>xanthine</name>
        <dbReference type="ChEBI" id="CHEBI:17712"/>
    </ligand>
</feature>
<dbReference type="GO" id="GO:0006166">
    <property type="term" value="P:purine ribonucleoside salvage"/>
    <property type="evidence" value="ECO:0007669"/>
    <property type="project" value="UniProtKB-KW"/>
</dbReference>
<dbReference type="PANTHER" id="PTHR43864:SF1">
    <property type="entry name" value="XANTHINE PHOSPHORIBOSYLTRANSFERASE"/>
    <property type="match status" value="1"/>
</dbReference>
<evidence type="ECO:0000256" key="3">
    <source>
        <dbReference type="ARBA" id="ARBA00022679"/>
    </source>
</evidence>
<evidence type="ECO:0000256" key="5">
    <source>
        <dbReference type="HAMAP-Rule" id="MF_01184"/>
    </source>
</evidence>
<reference evidence="8 9" key="1">
    <citation type="journal article" date="2015" name="Genome Announc.">
        <title>Expanding the biotechnology potential of lactobacilli through comparative genomics of 213 strains and associated genera.</title>
        <authorList>
            <person name="Sun Z."/>
            <person name="Harris H.M."/>
            <person name="McCann A."/>
            <person name="Guo C."/>
            <person name="Argimon S."/>
            <person name="Zhang W."/>
            <person name="Yang X."/>
            <person name="Jeffery I.B."/>
            <person name="Cooney J.C."/>
            <person name="Kagawa T.F."/>
            <person name="Liu W."/>
            <person name="Song Y."/>
            <person name="Salvetti E."/>
            <person name="Wrobel A."/>
            <person name="Rasinkangas P."/>
            <person name="Parkhill J."/>
            <person name="Rea M.C."/>
            <person name="O'Sullivan O."/>
            <person name="Ritari J."/>
            <person name="Douillard F.P."/>
            <person name="Paul Ross R."/>
            <person name="Yang R."/>
            <person name="Briner A.E."/>
            <person name="Felis G.E."/>
            <person name="de Vos W.M."/>
            <person name="Barrangou R."/>
            <person name="Klaenhammer T.R."/>
            <person name="Caufield P.W."/>
            <person name="Cui Y."/>
            <person name="Zhang H."/>
            <person name="O'Toole P.W."/>
        </authorList>
    </citation>
    <scope>NUCLEOTIDE SEQUENCE [LARGE SCALE GENOMIC DNA]</scope>
    <source>
        <strain evidence="8 9">DSM 19519</strain>
    </source>
</reference>
<dbReference type="HAMAP" id="MF_01184">
    <property type="entry name" value="XPRTase"/>
    <property type="match status" value="1"/>
</dbReference>
<comment type="function">
    <text evidence="5">Converts the preformed base xanthine, a product of nucleic acid breakdown, to xanthosine 5'-monophosphate (XMP), so it can be reused for RNA or DNA synthesis.</text>
</comment>
<evidence type="ECO:0000256" key="6">
    <source>
        <dbReference type="NCBIfam" id="TIGR01744"/>
    </source>
</evidence>
<feature type="binding site" evidence="5">
    <location>
        <position position="20"/>
    </location>
    <ligand>
        <name>xanthine</name>
        <dbReference type="ChEBI" id="CHEBI:17712"/>
    </ligand>
</feature>
<comment type="caution">
    <text evidence="8">The sequence shown here is derived from an EMBL/GenBank/DDBJ whole genome shotgun (WGS) entry which is preliminary data.</text>
</comment>
<organism evidence="8 9">
    <name type="scientific">Liquorilactobacillus hordei DSM 19519</name>
    <dbReference type="NCBI Taxonomy" id="1423759"/>
    <lineage>
        <taxon>Bacteria</taxon>
        <taxon>Bacillati</taxon>
        <taxon>Bacillota</taxon>
        <taxon>Bacilli</taxon>
        <taxon>Lactobacillales</taxon>
        <taxon>Lactobacillaceae</taxon>
        <taxon>Liquorilactobacillus</taxon>
    </lineage>
</organism>
<dbReference type="UniPathway" id="UPA00602">
    <property type="reaction ID" value="UER00658"/>
</dbReference>
<keyword evidence="2 5" id="KW-0328">Glycosyltransferase</keyword>
<evidence type="ECO:0000256" key="4">
    <source>
        <dbReference type="ARBA" id="ARBA00022726"/>
    </source>
</evidence>
<feature type="domain" description="Phosphoribosyltransferase" evidence="7">
    <location>
        <begin position="47"/>
        <end position="156"/>
    </location>
</feature>
<dbReference type="RefSeq" id="WP_057868665.1">
    <property type="nucleotide sequence ID" value="NZ_AZDX01000002.1"/>
</dbReference>
<dbReference type="SUPFAM" id="SSF53271">
    <property type="entry name" value="PRTase-like"/>
    <property type="match status" value="1"/>
</dbReference>
<dbReference type="Gene3D" id="3.40.50.2020">
    <property type="match status" value="1"/>
</dbReference>
<feature type="binding site" evidence="5">
    <location>
        <begin position="128"/>
        <end position="132"/>
    </location>
    <ligand>
        <name>5-phospho-alpha-D-ribose 1-diphosphate</name>
        <dbReference type="ChEBI" id="CHEBI:58017"/>
    </ligand>
</feature>
<dbReference type="PANTHER" id="PTHR43864">
    <property type="entry name" value="HYPOXANTHINE/GUANINE PHOSPHORIBOSYLTRANSFERASE"/>
    <property type="match status" value="1"/>
</dbReference>
<dbReference type="OrthoDB" id="9790678at2"/>
<evidence type="ECO:0000259" key="7">
    <source>
        <dbReference type="Pfam" id="PF00156"/>
    </source>
</evidence>
<feature type="binding site" evidence="5">
    <location>
        <position position="156"/>
    </location>
    <ligand>
        <name>xanthine</name>
        <dbReference type="ChEBI" id="CHEBI:17712"/>
    </ligand>
</feature>
<dbReference type="Proteomes" id="UP000051448">
    <property type="component" value="Unassembled WGS sequence"/>
</dbReference>
<dbReference type="InterPro" id="IPR050118">
    <property type="entry name" value="Pur/Pyrimidine_PRTase"/>
</dbReference>
<dbReference type="GO" id="GO:0005737">
    <property type="term" value="C:cytoplasm"/>
    <property type="evidence" value="ECO:0007669"/>
    <property type="project" value="UniProtKB-SubCell"/>
</dbReference>
<sequence>MKLLEDRIREDGLVLPGNVLKVNQFLNHQIDPDLMYKLGQEFVRLYQGEKITKIVTIEASGIAPAIMTGLILHVPVLFARKQKSSTMNTGLYTAEVYSYTKKVKNTVSVDQKFLSKDDRVLIIDDFLANGQAVQGLIDICKAAQAELVGVGIAIEKSFQDGAGLIKEQGIRLESLARISSFADNQVHFVGDEDNE</sequence>
<dbReference type="InterPro" id="IPR000836">
    <property type="entry name" value="PRTase_dom"/>
</dbReference>
<evidence type="ECO:0000313" key="9">
    <source>
        <dbReference type="Proteomes" id="UP000051448"/>
    </source>
</evidence>
<dbReference type="PATRIC" id="fig|1423759.3.peg.720"/>
<dbReference type="InterPro" id="IPR029057">
    <property type="entry name" value="PRTase-like"/>
</dbReference>
<keyword evidence="1 5" id="KW-0963">Cytoplasm</keyword>
<proteinExistence type="inferred from homology"/>
<accession>A0A0R1MSV1</accession>
<comment type="pathway">
    <text evidence="5">Purine metabolism; XMP biosynthesis via salvage pathway; XMP from xanthine: step 1/1.</text>
</comment>
<comment type="catalytic activity">
    <reaction evidence="5">
        <text>XMP + diphosphate = xanthine + 5-phospho-alpha-D-ribose 1-diphosphate</text>
        <dbReference type="Rhea" id="RHEA:10800"/>
        <dbReference type="ChEBI" id="CHEBI:17712"/>
        <dbReference type="ChEBI" id="CHEBI:33019"/>
        <dbReference type="ChEBI" id="CHEBI:57464"/>
        <dbReference type="ChEBI" id="CHEBI:58017"/>
        <dbReference type="EC" id="2.4.2.22"/>
    </reaction>
</comment>
<comment type="subunit">
    <text evidence="5">Homodimer.</text>
</comment>
<keyword evidence="4 5" id="KW-0660">Purine salvage</keyword>
<evidence type="ECO:0000256" key="1">
    <source>
        <dbReference type="ARBA" id="ARBA00022490"/>
    </source>
</evidence>
<keyword evidence="3 5" id="KW-0808">Transferase</keyword>
<gene>
    <name evidence="5" type="primary">xpt</name>
    <name evidence="8" type="ORF">FC92_GL000680</name>
</gene>
<protein>
    <recommendedName>
        <fullName evidence="5 6">Xanthine phosphoribosyltransferase</fullName>
        <shortName evidence="5">XPRTase</shortName>
        <ecNumber evidence="5 6">2.4.2.22</ecNumber>
    </recommendedName>
</protein>
<dbReference type="InterPro" id="IPR010079">
    <property type="entry name" value="Xanthine_PRibTrfase"/>
</dbReference>
<evidence type="ECO:0000256" key="2">
    <source>
        <dbReference type="ARBA" id="ARBA00022676"/>
    </source>
</evidence>
<dbReference type="NCBIfam" id="TIGR01744">
    <property type="entry name" value="XPRTase"/>
    <property type="match status" value="1"/>
</dbReference>
<dbReference type="Pfam" id="PF00156">
    <property type="entry name" value="Pribosyltran"/>
    <property type="match status" value="1"/>
</dbReference>
<comment type="subcellular location">
    <subcellularLocation>
        <location evidence="5">Cytoplasm</location>
    </subcellularLocation>
</comment>
<dbReference type="GO" id="GO:0046110">
    <property type="term" value="P:xanthine metabolic process"/>
    <property type="evidence" value="ECO:0007669"/>
    <property type="project" value="UniProtKB-UniRule"/>
</dbReference>
<dbReference type="EMBL" id="AZDX01000002">
    <property type="protein sequence ID" value="KRL08165.1"/>
    <property type="molecule type" value="Genomic_DNA"/>
</dbReference>
<evidence type="ECO:0000313" key="8">
    <source>
        <dbReference type="EMBL" id="KRL08165.1"/>
    </source>
</evidence>
<keyword evidence="9" id="KW-1185">Reference proteome</keyword>
<dbReference type="GO" id="GO:0000310">
    <property type="term" value="F:xanthine phosphoribosyltransferase activity"/>
    <property type="evidence" value="ECO:0007669"/>
    <property type="project" value="UniProtKB-UniRule"/>
</dbReference>
<dbReference type="GO" id="GO:0032265">
    <property type="term" value="P:XMP salvage"/>
    <property type="evidence" value="ECO:0007669"/>
    <property type="project" value="UniProtKB-UniRule"/>
</dbReference>
<name>A0A0R1MSV1_9LACO</name>
<dbReference type="EC" id="2.4.2.22" evidence="5 6"/>